<keyword evidence="3 9" id="KW-0853">WD repeat</keyword>
<feature type="repeat" description="WD" evidence="9">
    <location>
        <begin position="307"/>
        <end position="348"/>
    </location>
</feature>
<keyword evidence="8" id="KW-0539">Nucleus</keyword>
<dbReference type="SUPFAM" id="SSF50978">
    <property type="entry name" value="WD40 repeat-like"/>
    <property type="match status" value="2"/>
</dbReference>
<keyword evidence="4 11" id="KW-0812">Transmembrane</keyword>
<evidence type="ECO:0008006" key="14">
    <source>
        <dbReference type="Google" id="ProtNLM"/>
    </source>
</evidence>
<keyword evidence="6 11" id="KW-1133">Transmembrane helix</keyword>
<dbReference type="Pfam" id="PF00400">
    <property type="entry name" value="WD40"/>
    <property type="match status" value="6"/>
</dbReference>
<dbReference type="InterPro" id="IPR015943">
    <property type="entry name" value="WD40/YVTN_repeat-like_dom_sf"/>
</dbReference>
<dbReference type="InterPro" id="IPR006594">
    <property type="entry name" value="LisH"/>
</dbReference>
<organism evidence="12 13">
    <name type="scientific">Bondarzewia mesenterica</name>
    <dbReference type="NCBI Taxonomy" id="1095465"/>
    <lineage>
        <taxon>Eukaryota</taxon>
        <taxon>Fungi</taxon>
        <taxon>Dikarya</taxon>
        <taxon>Basidiomycota</taxon>
        <taxon>Agaricomycotina</taxon>
        <taxon>Agaricomycetes</taxon>
        <taxon>Russulales</taxon>
        <taxon>Bondarzewiaceae</taxon>
        <taxon>Bondarzewia</taxon>
    </lineage>
</organism>
<evidence type="ECO:0000256" key="7">
    <source>
        <dbReference type="ARBA" id="ARBA00023136"/>
    </source>
</evidence>
<feature type="transmembrane region" description="Helical" evidence="11">
    <location>
        <begin position="775"/>
        <end position="795"/>
    </location>
</feature>
<dbReference type="GO" id="GO:0016020">
    <property type="term" value="C:membrane"/>
    <property type="evidence" value="ECO:0007669"/>
    <property type="project" value="UniProtKB-SubCell"/>
</dbReference>
<evidence type="ECO:0000256" key="6">
    <source>
        <dbReference type="ARBA" id="ARBA00022989"/>
    </source>
</evidence>
<dbReference type="PROSITE" id="PS00678">
    <property type="entry name" value="WD_REPEATS_1"/>
    <property type="match status" value="3"/>
</dbReference>
<evidence type="ECO:0000313" key="13">
    <source>
        <dbReference type="Proteomes" id="UP000310158"/>
    </source>
</evidence>
<name>A0A4S4LM96_9AGAM</name>
<dbReference type="PROSITE" id="PS50082">
    <property type="entry name" value="WD_REPEATS_2"/>
    <property type="match status" value="5"/>
</dbReference>
<dbReference type="GO" id="GO:0006357">
    <property type="term" value="P:regulation of transcription by RNA polymerase II"/>
    <property type="evidence" value="ECO:0007669"/>
    <property type="project" value="TreeGrafter"/>
</dbReference>
<dbReference type="InterPro" id="IPR019775">
    <property type="entry name" value="WD40_repeat_CS"/>
</dbReference>
<feature type="repeat" description="WD" evidence="9">
    <location>
        <begin position="208"/>
        <end position="243"/>
    </location>
</feature>
<dbReference type="InterPro" id="IPR020472">
    <property type="entry name" value="WD40_PAC1"/>
</dbReference>
<dbReference type="Proteomes" id="UP000310158">
    <property type="component" value="Unassembled WGS sequence"/>
</dbReference>
<feature type="transmembrane region" description="Helical" evidence="11">
    <location>
        <begin position="646"/>
        <end position="664"/>
    </location>
</feature>
<evidence type="ECO:0000256" key="4">
    <source>
        <dbReference type="ARBA" id="ARBA00022692"/>
    </source>
</evidence>
<feature type="repeat" description="WD" evidence="9">
    <location>
        <begin position="390"/>
        <end position="425"/>
    </location>
</feature>
<feature type="transmembrane region" description="Helical" evidence="11">
    <location>
        <begin position="586"/>
        <end position="605"/>
    </location>
</feature>
<dbReference type="GO" id="GO:0003714">
    <property type="term" value="F:transcription corepressor activity"/>
    <property type="evidence" value="ECO:0007669"/>
    <property type="project" value="InterPro"/>
</dbReference>
<comment type="subcellular location">
    <subcellularLocation>
        <location evidence="2">Membrane</location>
        <topology evidence="2">Multi-pass membrane protein</topology>
    </subcellularLocation>
    <subcellularLocation>
        <location evidence="1">Nucleus</location>
    </subcellularLocation>
</comment>
<feature type="compositionally biased region" description="Basic and acidic residues" evidence="10">
    <location>
        <begin position="122"/>
        <end position="151"/>
    </location>
</feature>
<keyword evidence="5" id="KW-0677">Repeat</keyword>
<dbReference type="PANTHER" id="PTHR22846">
    <property type="entry name" value="WD40 REPEAT PROTEIN"/>
    <property type="match status" value="1"/>
</dbReference>
<gene>
    <name evidence="12" type="ORF">EW146_g7164</name>
</gene>
<reference evidence="12 13" key="1">
    <citation type="submission" date="2019-02" db="EMBL/GenBank/DDBJ databases">
        <title>Genome sequencing of the rare red list fungi Bondarzewia mesenterica.</title>
        <authorList>
            <person name="Buettner E."/>
            <person name="Kellner H."/>
        </authorList>
    </citation>
    <scope>NUCLEOTIDE SEQUENCE [LARGE SCALE GENOMIC DNA]</scope>
    <source>
        <strain evidence="12 13">DSM 108281</strain>
    </source>
</reference>
<dbReference type="EMBL" id="SGPL01000394">
    <property type="protein sequence ID" value="THH13007.1"/>
    <property type="molecule type" value="Genomic_DNA"/>
</dbReference>
<dbReference type="PROSITE" id="PS50294">
    <property type="entry name" value="WD_REPEATS_REGION"/>
    <property type="match status" value="5"/>
</dbReference>
<feature type="transmembrane region" description="Helical" evidence="11">
    <location>
        <begin position="832"/>
        <end position="854"/>
    </location>
</feature>
<comment type="caution">
    <text evidence="12">The sequence shown here is derived from an EMBL/GenBank/DDBJ whole genome shotgun (WGS) entry which is preliminary data.</text>
</comment>
<feature type="region of interest" description="Disordered" evidence="10">
    <location>
        <begin position="119"/>
        <end position="171"/>
    </location>
</feature>
<dbReference type="PRINTS" id="PR00320">
    <property type="entry name" value="GPROTEINBRPT"/>
</dbReference>
<dbReference type="Pfam" id="PF01027">
    <property type="entry name" value="Bax1-I"/>
    <property type="match status" value="1"/>
</dbReference>
<evidence type="ECO:0000256" key="5">
    <source>
        <dbReference type="ARBA" id="ARBA00022737"/>
    </source>
</evidence>
<evidence type="ECO:0000256" key="2">
    <source>
        <dbReference type="ARBA" id="ARBA00004141"/>
    </source>
</evidence>
<dbReference type="GO" id="GO:0000118">
    <property type="term" value="C:histone deacetylase complex"/>
    <property type="evidence" value="ECO:0007669"/>
    <property type="project" value="TreeGrafter"/>
</dbReference>
<dbReference type="InterPro" id="IPR006214">
    <property type="entry name" value="Bax_inhibitor_1-related"/>
</dbReference>
<feature type="transmembrane region" description="Helical" evidence="11">
    <location>
        <begin position="684"/>
        <end position="702"/>
    </location>
</feature>
<dbReference type="Gene3D" id="2.130.10.10">
    <property type="entry name" value="YVTN repeat-like/Quinoprotein amine dehydrogenase"/>
    <property type="match status" value="1"/>
</dbReference>
<proteinExistence type="predicted"/>
<evidence type="ECO:0000256" key="8">
    <source>
        <dbReference type="ARBA" id="ARBA00023242"/>
    </source>
</evidence>
<evidence type="ECO:0000313" key="12">
    <source>
        <dbReference type="EMBL" id="THH13007.1"/>
    </source>
</evidence>
<sequence length="905" mass="99313">MESASLRISADEVNCLIHAYLQDSGFNHTAYVIRNEGRLDQSPNFAKHVPRGELIELLSKALLYMEVEAHHVGNALTANCKSGFSLLDLHVCTLDHNVKSTVDLSVPSSEALEKGALTAKEAAQKRKADAPVAEDARSEKRRKKEVERDHSVTASTTSASNPPKPSKTDARASQLEAIIDTTLRDQSNMPKPPTFRDDRTDVAKTRLLEGHRTEVFVCAWNPAKPDILASGSKDAVLHLWDLSQPLGDPLLVSSSTKNPLTLALSTNETQADLTSLDWNADGTLLAIGSYDSILRICTSSGEMYFSDPKHQGPIFATRFSPSGRWLLTASLDGTACVWDVKEKKLHMQSRRHHDCCLDVDWFDDDTFASCGADKLIYLMKVGTAEPIRTYQGHESEINQIKFNPSHTLLASCSDDRSTRVWDVSSIFTKSESLYHTESLILEGHRGAVSGIGWCPNEGQPVLLATSSFDYTSRIWDAMTGACLQVFTHHKRPIYTLSWSPDGQWLSTGGGDGWLHVYDPHARRKVWSWRSDPQKRGIFEIAWQQTENVDQIALALESKKVAVIDVSQVAALQSIIFFLFPPGSLSAFAPSHLLLITLTSYPLYIVPSACKRPNAFSSSFFSKTSSRGLMNDAVVVRPTQQQAWRRYAVTAATIAGTVIGVQAFLNRDTRDTLSAAEQSYLHDSFKYTGGGLVLTALAARSMFKAGLPFRIMSANPWLVLGVSLAGSIGSMMGVFYTAPENTVQKHLFWLLHAKRQAFNACQAATLSPLFFFSPAILSRAALYTCGVVGSLSYVGATAKNDKYLYMGGPLLAGVTVVALSSLAPMALPLGMRGLAIAESISLYGGLAVFSGFVLYDTQKILQHGRMVEHGAMKPDPMREAIGLELDMINIFIRLVQILAMQGNRKK</sequence>
<dbReference type="SMART" id="SM00320">
    <property type="entry name" value="WD40"/>
    <property type="match status" value="7"/>
</dbReference>
<keyword evidence="7 11" id="KW-0472">Membrane</keyword>
<feature type="transmembrane region" description="Helical" evidence="11">
    <location>
        <begin position="802"/>
        <end position="826"/>
    </location>
</feature>
<dbReference type="CDD" id="cd00200">
    <property type="entry name" value="WD40"/>
    <property type="match status" value="1"/>
</dbReference>
<accession>A0A4S4LM96</accession>
<feature type="repeat" description="WD" evidence="9">
    <location>
        <begin position="441"/>
        <end position="485"/>
    </location>
</feature>
<feature type="repeat" description="WD" evidence="9">
    <location>
        <begin position="486"/>
        <end position="518"/>
    </location>
</feature>
<dbReference type="OrthoDB" id="1367865at2759"/>
<dbReference type="InterPro" id="IPR001680">
    <property type="entry name" value="WD40_rpt"/>
</dbReference>
<dbReference type="PROSITE" id="PS50896">
    <property type="entry name" value="LISH"/>
    <property type="match status" value="1"/>
</dbReference>
<protein>
    <recommendedName>
        <fullName evidence="14">LisH domain-containing protein</fullName>
    </recommendedName>
</protein>
<dbReference type="AlphaFoldDB" id="A0A4S4LM96"/>
<feature type="compositionally biased region" description="Polar residues" evidence="10">
    <location>
        <begin position="152"/>
        <end position="161"/>
    </location>
</feature>
<evidence type="ECO:0000256" key="1">
    <source>
        <dbReference type="ARBA" id="ARBA00004123"/>
    </source>
</evidence>
<dbReference type="InterPro" id="IPR036322">
    <property type="entry name" value="WD40_repeat_dom_sf"/>
</dbReference>
<evidence type="ECO:0000256" key="9">
    <source>
        <dbReference type="PROSITE-ProRule" id="PRU00221"/>
    </source>
</evidence>
<dbReference type="PANTHER" id="PTHR22846:SF2">
    <property type="entry name" value="F-BOX-LIKE_WD REPEAT-CONTAINING PROTEIN EBI"/>
    <property type="match status" value="1"/>
</dbReference>
<evidence type="ECO:0000256" key="3">
    <source>
        <dbReference type="ARBA" id="ARBA00022574"/>
    </source>
</evidence>
<keyword evidence="13" id="KW-1185">Reference proteome</keyword>
<dbReference type="Gene3D" id="1.20.960.30">
    <property type="match status" value="1"/>
</dbReference>
<evidence type="ECO:0000256" key="11">
    <source>
        <dbReference type="SAM" id="Phobius"/>
    </source>
</evidence>
<evidence type="ECO:0000256" key="10">
    <source>
        <dbReference type="SAM" id="MobiDB-lite"/>
    </source>
</evidence>
<feature type="transmembrane region" description="Helical" evidence="11">
    <location>
        <begin position="714"/>
        <end position="737"/>
    </location>
</feature>
<dbReference type="InterPro" id="IPR045183">
    <property type="entry name" value="Ebi-like"/>
</dbReference>